<proteinExistence type="predicted"/>
<gene>
    <name evidence="2" type="ORF">HW542_15355</name>
</gene>
<feature type="transmembrane region" description="Helical" evidence="1">
    <location>
        <begin position="17"/>
        <end position="36"/>
    </location>
</feature>
<evidence type="ECO:0000256" key="1">
    <source>
        <dbReference type="SAM" id="Phobius"/>
    </source>
</evidence>
<accession>A0ABX2P889</accession>
<evidence type="ECO:0000313" key="2">
    <source>
        <dbReference type="EMBL" id="NVN48176.1"/>
    </source>
</evidence>
<comment type="caution">
    <text evidence="2">The sequence shown here is derived from an EMBL/GenBank/DDBJ whole genome shotgun (WGS) entry which is preliminary data.</text>
</comment>
<name>A0ABX2P889_9PROT</name>
<evidence type="ECO:0000313" key="3">
    <source>
        <dbReference type="Proteomes" id="UP001516351"/>
    </source>
</evidence>
<protein>
    <submittedName>
        <fullName evidence="2">Uncharacterized protein</fullName>
    </submittedName>
</protein>
<keyword evidence="3" id="KW-1185">Reference proteome</keyword>
<reference evidence="2 3" key="1">
    <citation type="submission" date="2020-06" db="EMBL/GenBank/DDBJ databases">
        <title>Synonyms of Asaia species.</title>
        <authorList>
            <person name="Sombolestani A."/>
        </authorList>
    </citation>
    <scope>NUCLEOTIDE SEQUENCE [LARGE SCALE GENOMIC DNA]</scope>
    <source>
        <strain evidence="2 3">LMG 27047</strain>
    </source>
</reference>
<dbReference type="RefSeq" id="WP_267312124.1">
    <property type="nucleotide sequence ID" value="NZ_JABXXU010000010.1"/>
</dbReference>
<sequence>MTDVNYTTKPERLYTELALTLLSTLAGGVILLFLTLWSDLNFLDYMACSILAAGIGHSAHLAKKILKGGA</sequence>
<keyword evidence="1" id="KW-1133">Transmembrane helix</keyword>
<organism evidence="2 3">
    <name type="scientific">Asaia spathodeae</name>
    <dbReference type="NCBI Taxonomy" id="657016"/>
    <lineage>
        <taxon>Bacteria</taxon>
        <taxon>Pseudomonadati</taxon>
        <taxon>Pseudomonadota</taxon>
        <taxon>Alphaproteobacteria</taxon>
        <taxon>Acetobacterales</taxon>
        <taxon>Acetobacteraceae</taxon>
        <taxon>Asaia</taxon>
    </lineage>
</organism>
<dbReference type="Proteomes" id="UP001516351">
    <property type="component" value="Unassembled WGS sequence"/>
</dbReference>
<keyword evidence="1" id="KW-0812">Transmembrane</keyword>
<dbReference type="EMBL" id="JABXXV010000010">
    <property type="protein sequence ID" value="NVN48176.1"/>
    <property type="molecule type" value="Genomic_DNA"/>
</dbReference>
<keyword evidence="1" id="KW-0472">Membrane</keyword>